<evidence type="ECO:0000313" key="2">
    <source>
        <dbReference type="EMBL" id="PDQ36271.1"/>
    </source>
</evidence>
<evidence type="ECO:0000256" key="1">
    <source>
        <dbReference type="SAM" id="MobiDB-lite"/>
    </source>
</evidence>
<evidence type="ECO:0000313" key="3">
    <source>
        <dbReference type="Proteomes" id="UP000219994"/>
    </source>
</evidence>
<dbReference type="Proteomes" id="UP000219994">
    <property type="component" value="Unassembled WGS sequence"/>
</dbReference>
<dbReference type="AlphaFoldDB" id="A0A2A6FUH6"/>
<accession>A0A2A6FUH6</accession>
<protein>
    <submittedName>
        <fullName evidence="2">Uncharacterized protein</fullName>
    </submittedName>
</protein>
<organism evidence="2 3">
    <name type="scientific">Candidatus Lumbricidiphila eiseniae</name>
    <dbReference type="NCBI Taxonomy" id="1969409"/>
    <lineage>
        <taxon>Bacteria</taxon>
        <taxon>Bacillati</taxon>
        <taxon>Actinomycetota</taxon>
        <taxon>Actinomycetes</taxon>
        <taxon>Micrococcales</taxon>
        <taxon>Microbacteriaceae</taxon>
        <taxon>Candidatus Lumbricidiphila</taxon>
    </lineage>
</organism>
<proteinExistence type="predicted"/>
<sequence length="202" mass="21194">MALDGRALLNVATATPLWLPTPTVQVSRCLEVLGSTVQQGAAFVELTLPIVSVQTQVPSDLLPGARLLVVGDARFPIDERGRIVSDAELTKFVPTPGYLSTLAQGGESSQGMMGEQNKTDQNKKSGSLKGKLELETAIKAWVVPPSALGAISGRDACVSAEGKPVSVKIVGSELGKSYVVFSDTGTQPVPLDVKPPKSLKCR</sequence>
<name>A0A2A6FUH6_9MICO</name>
<gene>
    <name evidence="2" type="ORF">B5766_01540</name>
</gene>
<feature type="region of interest" description="Disordered" evidence="1">
    <location>
        <begin position="103"/>
        <end position="126"/>
    </location>
</feature>
<dbReference type="EMBL" id="NAEP01000018">
    <property type="protein sequence ID" value="PDQ36271.1"/>
    <property type="molecule type" value="Genomic_DNA"/>
</dbReference>
<reference evidence="3" key="1">
    <citation type="submission" date="2017-03" db="EMBL/GenBank/DDBJ databases">
        <authorList>
            <person name="Lund M.B."/>
        </authorList>
    </citation>
    <scope>NUCLEOTIDE SEQUENCE [LARGE SCALE GENOMIC DNA]</scope>
</reference>
<comment type="caution">
    <text evidence="2">The sequence shown here is derived from an EMBL/GenBank/DDBJ whole genome shotgun (WGS) entry which is preliminary data.</text>
</comment>